<dbReference type="EMBL" id="JASWJB010000196">
    <property type="protein sequence ID" value="KAK2593766.1"/>
    <property type="molecule type" value="Genomic_DNA"/>
</dbReference>
<sequence>MDPRSQYPGRIFDPADRQIIVENCKLYLCEGENENISFATCRNLKSKTWMVLVFWAKNPSHQSLLSAEAASWDNAWWDLLVQSADLAFTRRYTHKAVYGGRGIKVTRGEEHSCVAGADSSFPSKVYDDNLPLYPSSRPKVTKVTNSGAAKETGDEDESCLGGPPSVIKAYGHEHDRERERSFLGDPCLRVNQHSRPLFGSGSPPQVAEVCDEGAVEETRDAEKSCLGGGYSFAFKPNEHKRSLSSTVSPPKGKKDEGEAKKTISETEITLLRSLNYDGATCDYDDKVSVSSSDTGFVSNTPSTTSTATMPPGCIGLAAAAKPFTLFPSVPRSNTSPVGSSGARFQEAASWGPRPETPEAHLHPPPPGVRRPDHDAMSKAHPEILFTFKSETFGKHYFVETCNPSGNLKKQAYMIILKRVEKFIKGVKPVPSADDIRRMALETVRIKANGKKYFVGRDVSDLSALPPGTADKLQEVKFKVVLPEN</sequence>
<accession>A0AAJ0CN50</accession>
<feature type="region of interest" description="Disordered" evidence="1">
    <location>
        <begin position="137"/>
        <end position="163"/>
    </location>
</feature>
<evidence type="ECO:0000313" key="2">
    <source>
        <dbReference type="EMBL" id="KAK2593766.1"/>
    </source>
</evidence>
<evidence type="ECO:0000313" key="3">
    <source>
        <dbReference type="Proteomes" id="UP001251528"/>
    </source>
</evidence>
<dbReference type="AlphaFoldDB" id="A0AAJ0CN50"/>
<proteinExistence type="predicted"/>
<keyword evidence="3" id="KW-1185">Reference proteome</keyword>
<dbReference type="Proteomes" id="UP001251528">
    <property type="component" value="Unassembled WGS sequence"/>
</dbReference>
<protein>
    <submittedName>
        <fullName evidence="2">Uncharacterized protein</fullName>
    </submittedName>
</protein>
<name>A0AAJ0CN50_9HYPO</name>
<reference evidence="2" key="1">
    <citation type="submission" date="2023-06" db="EMBL/GenBank/DDBJ databases">
        <title>Conoideocrella luteorostrata (Hypocreales: Clavicipitaceae), a potential biocontrol fungus for elongate hemlock scale in United States Christmas tree production areas.</title>
        <authorList>
            <person name="Barrett H."/>
            <person name="Lovett B."/>
            <person name="Macias A.M."/>
            <person name="Stajich J.E."/>
            <person name="Kasson M.T."/>
        </authorList>
    </citation>
    <scope>NUCLEOTIDE SEQUENCE</scope>
    <source>
        <strain evidence="2">ARSEF 14590</strain>
    </source>
</reference>
<organism evidence="2 3">
    <name type="scientific">Conoideocrella luteorostrata</name>
    <dbReference type="NCBI Taxonomy" id="1105319"/>
    <lineage>
        <taxon>Eukaryota</taxon>
        <taxon>Fungi</taxon>
        <taxon>Dikarya</taxon>
        <taxon>Ascomycota</taxon>
        <taxon>Pezizomycotina</taxon>
        <taxon>Sordariomycetes</taxon>
        <taxon>Hypocreomycetidae</taxon>
        <taxon>Hypocreales</taxon>
        <taxon>Clavicipitaceae</taxon>
        <taxon>Conoideocrella</taxon>
    </lineage>
</organism>
<evidence type="ECO:0000256" key="1">
    <source>
        <dbReference type="SAM" id="MobiDB-lite"/>
    </source>
</evidence>
<gene>
    <name evidence="2" type="ORF">QQS21_008527</name>
</gene>
<feature type="compositionally biased region" description="Basic and acidic residues" evidence="1">
    <location>
        <begin position="252"/>
        <end position="261"/>
    </location>
</feature>
<feature type="region of interest" description="Disordered" evidence="1">
    <location>
        <begin position="332"/>
        <end position="374"/>
    </location>
</feature>
<feature type="region of interest" description="Disordered" evidence="1">
    <location>
        <begin position="239"/>
        <end position="261"/>
    </location>
</feature>
<comment type="caution">
    <text evidence="2">The sequence shown here is derived from an EMBL/GenBank/DDBJ whole genome shotgun (WGS) entry which is preliminary data.</text>
</comment>